<dbReference type="Proteomes" id="UP000469724">
    <property type="component" value="Unassembled WGS sequence"/>
</dbReference>
<protein>
    <recommendedName>
        <fullName evidence="3">Mu-like prophage I protein</fullName>
    </recommendedName>
</protein>
<dbReference type="InterPro" id="IPR012106">
    <property type="entry name" value="Phage_Mu_Gp1"/>
</dbReference>
<name>A0A7K3NMI1_9BACT</name>
<dbReference type="EMBL" id="JAAGRQ010000047">
    <property type="protein sequence ID" value="NDY57406.1"/>
    <property type="molecule type" value="Genomic_DNA"/>
</dbReference>
<accession>A0A7K3NMI1</accession>
<comment type="caution">
    <text evidence="1">The sequence shown here is derived from an EMBL/GenBank/DDBJ whole genome shotgun (WGS) entry which is preliminary data.</text>
</comment>
<dbReference type="Pfam" id="PF10123">
    <property type="entry name" value="Mu-like_Pro"/>
    <property type="match status" value="1"/>
</dbReference>
<gene>
    <name evidence="1" type="ORF">G3N56_11705</name>
</gene>
<dbReference type="AlphaFoldDB" id="A0A7K3NMI1"/>
<proteinExistence type="predicted"/>
<evidence type="ECO:0008006" key="3">
    <source>
        <dbReference type="Google" id="ProtNLM"/>
    </source>
</evidence>
<keyword evidence="2" id="KW-1185">Reference proteome</keyword>
<dbReference type="PIRSF" id="PIRSF016624">
    <property type="entry name" value="Mu_prophg_I"/>
    <property type="match status" value="1"/>
</dbReference>
<organism evidence="1 2">
    <name type="scientific">Desulfolutivibrio sulfodismutans</name>
    <dbReference type="NCBI Taxonomy" id="63561"/>
    <lineage>
        <taxon>Bacteria</taxon>
        <taxon>Pseudomonadati</taxon>
        <taxon>Thermodesulfobacteriota</taxon>
        <taxon>Desulfovibrionia</taxon>
        <taxon>Desulfovibrionales</taxon>
        <taxon>Desulfovibrionaceae</taxon>
        <taxon>Desulfolutivibrio</taxon>
    </lineage>
</organism>
<dbReference type="RefSeq" id="WP_163302447.1">
    <property type="nucleotide sequence ID" value="NZ_JAAGRQ010000047.1"/>
</dbReference>
<sequence>MKTRTARTARAAHALDLGTSRPVPEWVHLLPLGDIACRDGRGPYRLDDPQGVIAATTAHQRGVPLPIDYDHQLLYSEKNGRPAPAAGWITDLDVREDGIWGRVEWTEAAAARLAAREYRYLSPVYRYLKHDGTVTRIECAALTNIPNLELTALASQLDNDGGEDMDLNQFLAMLAGLFGLSGMPTADGVAAHAKALAERQAAMAGLFAGLAKDLGLAADAKPEAVVAHAKTLTAQGTALSGLFTGLVKDFGLAADAKPEAVAAHAKTLTAQGAGGVLDPTRYVPMEQFQAVAGRLSVLETDRTRERVEAVVAHAKQTGKLAPAMEEWATAYASKDLSGFEAWVNAAPVVVAPGATGPVGGLPPTSGGLTDVDRAVCAQLGLGEDAYKKHMQQEGK</sequence>
<reference evidence="1 2" key="1">
    <citation type="submission" date="2020-02" db="EMBL/GenBank/DDBJ databases">
        <title>Comparative genomics of sulfur disproportionating microorganisms.</title>
        <authorList>
            <person name="Ward L.M."/>
            <person name="Bertran E."/>
            <person name="Johnston D.T."/>
        </authorList>
    </citation>
    <scope>NUCLEOTIDE SEQUENCE [LARGE SCALE GENOMIC DNA]</scope>
    <source>
        <strain evidence="1 2">DSM 3696</strain>
    </source>
</reference>
<evidence type="ECO:0000313" key="1">
    <source>
        <dbReference type="EMBL" id="NDY57406.1"/>
    </source>
</evidence>
<evidence type="ECO:0000313" key="2">
    <source>
        <dbReference type="Proteomes" id="UP000469724"/>
    </source>
</evidence>